<name>A0A495J9H5_9SPHI</name>
<protein>
    <submittedName>
        <fullName evidence="2">Osmotically-inducible protein OsmY</fullName>
    </submittedName>
</protein>
<accession>A0A495J9H5</accession>
<dbReference type="AlphaFoldDB" id="A0A495J9H5"/>
<dbReference type="InterPro" id="IPR051686">
    <property type="entry name" value="Lipoprotein_DolP"/>
</dbReference>
<proteinExistence type="predicted"/>
<evidence type="ECO:0000259" key="1">
    <source>
        <dbReference type="PROSITE" id="PS50914"/>
    </source>
</evidence>
<dbReference type="InterPro" id="IPR007055">
    <property type="entry name" value="BON_dom"/>
</dbReference>
<feature type="domain" description="BON" evidence="1">
    <location>
        <begin position="78"/>
        <end position="146"/>
    </location>
</feature>
<dbReference type="PANTHER" id="PTHR34606">
    <property type="entry name" value="BON DOMAIN-CONTAINING PROTEIN"/>
    <property type="match status" value="1"/>
</dbReference>
<dbReference type="OrthoDB" id="870892at2"/>
<dbReference type="InterPro" id="IPR014004">
    <property type="entry name" value="Transpt-assoc_nodulatn_dom_bac"/>
</dbReference>
<dbReference type="PROSITE" id="PS50914">
    <property type="entry name" value="BON"/>
    <property type="match status" value="3"/>
</dbReference>
<dbReference type="RefSeq" id="WP_121200519.1">
    <property type="nucleotide sequence ID" value="NZ_RBKU01000001.1"/>
</dbReference>
<feature type="domain" description="BON" evidence="1">
    <location>
        <begin position="149"/>
        <end position="217"/>
    </location>
</feature>
<reference evidence="2 3" key="1">
    <citation type="submission" date="2018-10" db="EMBL/GenBank/DDBJ databases">
        <title>Genomic Encyclopedia of Archaeal and Bacterial Type Strains, Phase II (KMG-II): from individual species to whole genera.</title>
        <authorList>
            <person name="Goeker M."/>
        </authorList>
    </citation>
    <scope>NUCLEOTIDE SEQUENCE [LARGE SCALE GENOMIC DNA]</scope>
    <source>
        <strain evidence="2 3">DSM 18602</strain>
    </source>
</reference>
<dbReference type="PANTHER" id="PTHR34606:SF15">
    <property type="entry name" value="BON DOMAIN-CONTAINING PROTEIN"/>
    <property type="match status" value="1"/>
</dbReference>
<dbReference type="Gene3D" id="3.30.1340.30">
    <property type="match status" value="3"/>
</dbReference>
<keyword evidence="3" id="KW-1185">Reference proteome</keyword>
<dbReference type="EMBL" id="RBKU01000001">
    <property type="protein sequence ID" value="RKR84709.1"/>
    <property type="molecule type" value="Genomic_DNA"/>
</dbReference>
<feature type="domain" description="BON" evidence="1">
    <location>
        <begin position="3"/>
        <end position="71"/>
    </location>
</feature>
<dbReference type="SMART" id="SM00749">
    <property type="entry name" value="BON"/>
    <property type="match status" value="3"/>
</dbReference>
<gene>
    <name evidence="2" type="ORF">BDD43_4960</name>
</gene>
<sequence length="219" mass="24115">MKTNHQLQIDVIDAIKWEPLLKQTKIAVEANEGVITLSGIVDSFIKKSAAVNTTKKIGGVKALVEKIEIQLNADHEKSDAEIAIGVLSALKANEDIPVDRIQIEVEDGHVTLDGKLEWNHQKQAAQQSASTVEGIKVLTNHIEIETDNPDDIEKEEIEQAIARNWALNNQDIQVCVSGNKVTLKGTVHSFYQRDVAEKMAWNAPGVCVVNNELIIGDIK</sequence>
<evidence type="ECO:0000313" key="2">
    <source>
        <dbReference type="EMBL" id="RKR84709.1"/>
    </source>
</evidence>
<dbReference type="Pfam" id="PF04972">
    <property type="entry name" value="BON"/>
    <property type="match status" value="3"/>
</dbReference>
<dbReference type="Proteomes" id="UP000268007">
    <property type="component" value="Unassembled WGS sequence"/>
</dbReference>
<organism evidence="2 3">
    <name type="scientific">Mucilaginibacter gracilis</name>
    <dbReference type="NCBI Taxonomy" id="423350"/>
    <lineage>
        <taxon>Bacteria</taxon>
        <taxon>Pseudomonadati</taxon>
        <taxon>Bacteroidota</taxon>
        <taxon>Sphingobacteriia</taxon>
        <taxon>Sphingobacteriales</taxon>
        <taxon>Sphingobacteriaceae</taxon>
        <taxon>Mucilaginibacter</taxon>
    </lineage>
</organism>
<evidence type="ECO:0000313" key="3">
    <source>
        <dbReference type="Proteomes" id="UP000268007"/>
    </source>
</evidence>
<comment type="caution">
    <text evidence="2">The sequence shown here is derived from an EMBL/GenBank/DDBJ whole genome shotgun (WGS) entry which is preliminary data.</text>
</comment>